<keyword evidence="5 11" id="KW-0432">Leucine biosynthesis</keyword>
<dbReference type="EMBL" id="RHHQ01000007">
    <property type="protein sequence ID" value="RNB90328.1"/>
    <property type="molecule type" value="Genomic_DNA"/>
</dbReference>
<dbReference type="Gene3D" id="3.20.20.70">
    <property type="entry name" value="Aldolase class I"/>
    <property type="match status" value="1"/>
</dbReference>
<dbReference type="InterPro" id="IPR036230">
    <property type="entry name" value="LeuA_allosteric_dom_sf"/>
</dbReference>
<dbReference type="NCBIfam" id="NF002086">
    <property type="entry name" value="PRK00915.1-3"/>
    <property type="match status" value="1"/>
</dbReference>
<proteinExistence type="inferred from homology"/>
<dbReference type="SUPFAM" id="SSF110921">
    <property type="entry name" value="2-isopropylmalate synthase LeuA, allosteric (dimerisation) domain"/>
    <property type="match status" value="1"/>
</dbReference>
<dbReference type="InterPro" id="IPR013709">
    <property type="entry name" value="2-isopropylmalate_synth_dimer"/>
</dbReference>
<evidence type="ECO:0000256" key="9">
    <source>
        <dbReference type="ARBA" id="ARBA00023211"/>
    </source>
</evidence>
<dbReference type="NCBIfam" id="NF002088">
    <property type="entry name" value="PRK00915.1-5"/>
    <property type="match status" value="1"/>
</dbReference>
<dbReference type="SMART" id="SM00917">
    <property type="entry name" value="LeuA_dimer"/>
    <property type="match status" value="1"/>
</dbReference>
<evidence type="ECO:0000313" key="14">
    <source>
        <dbReference type="Proteomes" id="UP000271031"/>
    </source>
</evidence>
<evidence type="ECO:0000256" key="7">
    <source>
        <dbReference type="ARBA" id="ARBA00022679"/>
    </source>
</evidence>
<keyword evidence="8 11" id="KW-0479">Metal-binding</keyword>
<dbReference type="OrthoDB" id="9804858at2"/>
<feature type="binding site" evidence="11">
    <location>
        <position position="237"/>
    </location>
    <ligand>
        <name>Mn(2+)</name>
        <dbReference type="ChEBI" id="CHEBI:29035"/>
    </ligand>
</feature>
<dbReference type="AlphaFoldDB" id="A0A3M8DQB6"/>
<dbReference type="SUPFAM" id="SSF51569">
    <property type="entry name" value="Aldolase"/>
    <property type="match status" value="1"/>
</dbReference>
<dbReference type="Proteomes" id="UP000271031">
    <property type="component" value="Unassembled WGS sequence"/>
</dbReference>
<evidence type="ECO:0000256" key="4">
    <source>
        <dbReference type="ARBA" id="ARBA00018198"/>
    </source>
</evidence>
<dbReference type="GO" id="GO:0003985">
    <property type="term" value="F:acetyl-CoA C-acetyltransferase activity"/>
    <property type="evidence" value="ECO:0007669"/>
    <property type="project" value="UniProtKB-UniRule"/>
</dbReference>
<dbReference type="PROSITE" id="PS00815">
    <property type="entry name" value="AIPM_HOMOCIT_SYNTH_1"/>
    <property type="match status" value="1"/>
</dbReference>
<dbReference type="PROSITE" id="PS00816">
    <property type="entry name" value="AIPM_HOMOCIT_SYNTH_2"/>
    <property type="match status" value="1"/>
</dbReference>
<dbReference type="UniPathway" id="UPA00048">
    <property type="reaction ID" value="UER00070"/>
</dbReference>
<keyword evidence="14" id="KW-1185">Reference proteome</keyword>
<comment type="cofactor">
    <cofactor evidence="11">
        <name>Mn(2+)</name>
        <dbReference type="ChEBI" id="CHEBI:29035"/>
    </cofactor>
</comment>
<dbReference type="InterPro" id="IPR002034">
    <property type="entry name" value="AIPM/Hcit_synth_CS"/>
</dbReference>
<dbReference type="InterPro" id="IPR000891">
    <property type="entry name" value="PYR_CT"/>
</dbReference>
<name>A0A3M8DQB6_9BACL</name>
<keyword evidence="9 11" id="KW-0464">Manganese</keyword>
<dbReference type="GO" id="GO:0005737">
    <property type="term" value="C:cytoplasm"/>
    <property type="evidence" value="ECO:0007669"/>
    <property type="project" value="UniProtKB-UniRule"/>
</dbReference>
<evidence type="ECO:0000313" key="13">
    <source>
        <dbReference type="EMBL" id="RNB90328.1"/>
    </source>
</evidence>
<dbReference type="GO" id="GO:0003852">
    <property type="term" value="F:2-isopropylmalate synthase activity"/>
    <property type="evidence" value="ECO:0007669"/>
    <property type="project" value="UniProtKB-UniRule"/>
</dbReference>
<dbReference type="EC" id="2.3.3.13" evidence="3 11"/>
<reference evidence="13 14" key="1">
    <citation type="submission" date="2018-10" db="EMBL/GenBank/DDBJ databases">
        <title>Phylogenomics of Brevibacillus.</title>
        <authorList>
            <person name="Dunlap C."/>
        </authorList>
    </citation>
    <scope>NUCLEOTIDE SEQUENCE [LARGE SCALE GENOMIC DNA]</scope>
    <source>
        <strain evidence="13 14">JCM 15716</strain>
    </source>
</reference>
<evidence type="ECO:0000256" key="5">
    <source>
        <dbReference type="ARBA" id="ARBA00022430"/>
    </source>
</evidence>
<evidence type="ECO:0000256" key="11">
    <source>
        <dbReference type="HAMAP-Rule" id="MF_01025"/>
    </source>
</evidence>
<dbReference type="HAMAP" id="MF_01025">
    <property type="entry name" value="LeuA_type1"/>
    <property type="match status" value="1"/>
</dbReference>
<feature type="domain" description="Pyruvate carboxyltransferase" evidence="12">
    <location>
        <begin position="4"/>
        <end position="266"/>
    </location>
</feature>
<dbReference type="Pfam" id="PF00682">
    <property type="entry name" value="HMGL-like"/>
    <property type="match status" value="1"/>
</dbReference>
<evidence type="ECO:0000256" key="2">
    <source>
        <dbReference type="ARBA" id="ARBA00009396"/>
    </source>
</evidence>
<evidence type="ECO:0000256" key="10">
    <source>
        <dbReference type="ARBA" id="ARBA00023304"/>
    </source>
</evidence>
<dbReference type="FunFam" id="1.10.238.260:FF:000001">
    <property type="entry name" value="2-isopropylmalate synthase"/>
    <property type="match status" value="1"/>
</dbReference>
<comment type="pathway">
    <text evidence="1 11">Amino-acid biosynthesis; L-leucine biosynthesis; L-leucine from 3-methyl-2-oxobutanoate: step 1/4.</text>
</comment>
<dbReference type="GO" id="GO:0030145">
    <property type="term" value="F:manganese ion binding"/>
    <property type="evidence" value="ECO:0007669"/>
    <property type="project" value="UniProtKB-UniRule"/>
</dbReference>
<dbReference type="InterPro" id="IPR050073">
    <property type="entry name" value="2-IPM_HCS-like"/>
</dbReference>
<comment type="catalytic activity">
    <reaction evidence="11">
        <text>3-methyl-2-oxobutanoate + acetyl-CoA + H2O = (2S)-2-isopropylmalate + CoA + H(+)</text>
        <dbReference type="Rhea" id="RHEA:21524"/>
        <dbReference type="ChEBI" id="CHEBI:1178"/>
        <dbReference type="ChEBI" id="CHEBI:11851"/>
        <dbReference type="ChEBI" id="CHEBI:15377"/>
        <dbReference type="ChEBI" id="CHEBI:15378"/>
        <dbReference type="ChEBI" id="CHEBI:57287"/>
        <dbReference type="ChEBI" id="CHEBI:57288"/>
        <dbReference type="EC" id="2.3.3.13"/>
    </reaction>
</comment>
<keyword evidence="13" id="KW-0012">Acyltransferase</keyword>
<feature type="binding site" evidence="11">
    <location>
        <position position="203"/>
    </location>
    <ligand>
        <name>Mn(2+)</name>
        <dbReference type="ChEBI" id="CHEBI:29035"/>
    </ligand>
</feature>
<comment type="similarity">
    <text evidence="2 11">Belongs to the alpha-IPM synthase/homocitrate synthase family. LeuA type 1 subfamily.</text>
</comment>
<dbReference type="Pfam" id="PF22617">
    <property type="entry name" value="HCS_D2"/>
    <property type="match status" value="1"/>
</dbReference>
<evidence type="ECO:0000256" key="8">
    <source>
        <dbReference type="ARBA" id="ARBA00022723"/>
    </source>
</evidence>
<comment type="function">
    <text evidence="11">Catalyzes the condensation of the acetyl group of acetyl-CoA with 3-methyl-2-oxobutanoate (2-ketoisovalerate) to form 3-carboxy-3-hydroxy-4-methylpentanoate (2-isopropylmalate).</text>
</comment>
<protein>
    <recommendedName>
        <fullName evidence="4 11">2-isopropylmalate synthase</fullName>
        <ecNumber evidence="3 11">2.3.3.13</ecNumber>
    </recommendedName>
    <alternativeName>
        <fullName evidence="11">Alpha-IPM synthase</fullName>
    </alternativeName>
    <alternativeName>
        <fullName evidence="11">Alpha-isopropylmalate synthase</fullName>
    </alternativeName>
</protein>
<dbReference type="FunFam" id="3.20.20.70:FF:000010">
    <property type="entry name" value="2-isopropylmalate synthase"/>
    <property type="match status" value="1"/>
</dbReference>
<dbReference type="GO" id="GO:0009098">
    <property type="term" value="P:L-leucine biosynthetic process"/>
    <property type="evidence" value="ECO:0007669"/>
    <property type="project" value="UniProtKB-UniRule"/>
</dbReference>
<keyword evidence="11" id="KW-0963">Cytoplasm</keyword>
<dbReference type="InterPro" id="IPR005671">
    <property type="entry name" value="LeuA_bact_synth"/>
</dbReference>
<feature type="binding site" evidence="11">
    <location>
        <position position="201"/>
    </location>
    <ligand>
        <name>Mn(2+)</name>
        <dbReference type="ChEBI" id="CHEBI:29035"/>
    </ligand>
</feature>
<dbReference type="InterPro" id="IPR054691">
    <property type="entry name" value="LeuA/HCS_post-cat"/>
</dbReference>
<keyword evidence="10 11" id="KW-0100">Branched-chain amino acid biosynthesis</keyword>
<comment type="subunit">
    <text evidence="11">Homodimer.</text>
</comment>
<feature type="binding site" evidence="11">
    <location>
        <position position="13"/>
    </location>
    <ligand>
        <name>Mn(2+)</name>
        <dbReference type="ChEBI" id="CHEBI:29035"/>
    </ligand>
</feature>
<dbReference type="PROSITE" id="PS50991">
    <property type="entry name" value="PYR_CT"/>
    <property type="match status" value="1"/>
</dbReference>
<gene>
    <name evidence="11" type="primary">leuA</name>
    <name evidence="13" type="ORF">EDM56_07375</name>
</gene>
<accession>A0A3M8DQB6</accession>
<dbReference type="Gene3D" id="3.30.160.270">
    <property type="match status" value="1"/>
</dbReference>
<dbReference type="PANTHER" id="PTHR10277:SF9">
    <property type="entry name" value="2-ISOPROPYLMALATE SYNTHASE 1, CHLOROPLASTIC-RELATED"/>
    <property type="match status" value="1"/>
</dbReference>
<dbReference type="InterPro" id="IPR013785">
    <property type="entry name" value="Aldolase_TIM"/>
</dbReference>
<dbReference type="CDD" id="cd07940">
    <property type="entry name" value="DRE_TIM_IPMS"/>
    <property type="match status" value="1"/>
</dbReference>
<feature type="region of interest" description="Regulatory domain" evidence="11">
    <location>
        <begin position="392"/>
        <end position="513"/>
    </location>
</feature>
<dbReference type="RefSeq" id="WP_122917256.1">
    <property type="nucleotide sequence ID" value="NZ_RHHQ01000007.1"/>
</dbReference>
<sequence length="513" mass="55692">MRTIEIFDTTLRDGEQSPGVNLNTQEKVEIALQLERLGVTRIEAGFAAASPGDLRSVAEVARRVKHATVVSLARSTQNDIDKAYEALKDAKDACLHVFLATSPIHREYKLRMTKEQVIENAVAAVKHGKKYFSQIEFSAEDASRTEIEFLAEVAKAVIDAGATIFNIPDTVGYTTPKEYGNIFREMLVRVPGAEKIKLSCHCHDDLGMAVANSLAAIEGGATQVEGTINGIGERAGNVALEEVALALDTRKDIYQATTALNLQEIARTSKLVSRLTGMIIPGNKAVVGANAFAHESGIHQDGVLKHASTYEIIQAEKVGFKSKQLVMGKHSGRAAFKDKLNELGYTLEQAEIDKAFVAFKELCDKKKEVSDEDILALIDAKLVTESENETFKLETVQLAYGNTTVPTASVRLIKNDGTTIDEAAIGNGSVDSIYKAIDRATGEEVELVDYRIASVTHGQDALGEVFVRLQQGDIIVQGRGVSTDVLEASAFAYIRAINKIIEKRGEKLVVSAQ</sequence>
<keyword evidence="7 11" id="KW-0808">Transferase</keyword>
<dbReference type="Gene3D" id="1.10.238.260">
    <property type="match status" value="1"/>
</dbReference>
<dbReference type="Pfam" id="PF08502">
    <property type="entry name" value="LeuA_dimer"/>
    <property type="match status" value="1"/>
</dbReference>
<evidence type="ECO:0000256" key="3">
    <source>
        <dbReference type="ARBA" id="ARBA00012973"/>
    </source>
</evidence>
<evidence type="ECO:0000256" key="1">
    <source>
        <dbReference type="ARBA" id="ARBA00004689"/>
    </source>
</evidence>
<dbReference type="PANTHER" id="PTHR10277">
    <property type="entry name" value="HOMOCITRATE SYNTHASE-RELATED"/>
    <property type="match status" value="1"/>
</dbReference>
<keyword evidence="6 11" id="KW-0028">Amino-acid biosynthesis</keyword>
<organism evidence="13 14">
    <name type="scientific">Brevibacillus fluminis</name>
    <dbReference type="NCBI Taxonomy" id="511487"/>
    <lineage>
        <taxon>Bacteria</taxon>
        <taxon>Bacillati</taxon>
        <taxon>Bacillota</taxon>
        <taxon>Bacilli</taxon>
        <taxon>Bacillales</taxon>
        <taxon>Paenibacillaceae</taxon>
        <taxon>Brevibacillus</taxon>
    </lineage>
</organism>
<evidence type="ECO:0000259" key="12">
    <source>
        <dbReference type="PROSITE" id="PS50991"/>
    </source>
</evidence>
<evidence type="ECO:0000256" key="6">
    <source>
        <dbReference type="ARBA" id="ARBA00022605"/>
    </source>
</evidence>
<comment type="caution">
    <text evidence="13">The sequence shown here is derived from an EMBL/GenBank/DDBJ whole genome shotgun (WGS) entry which is preliminary data.</text>
</comment>
<dbReference type="FunFam" id="3.30.160.270:FF:000003">
    <property type="entry name" value="2-isopropylmalate synthase"/>
    <property type="match status" value="1"/>
</dbReference>
<dbReference type="NCBIfam" id="TIGR00973">
    <property type="entry name" value="leuA_bact"/>
    <property type="match status" value="1"/>
</dbReference>